<reference evidence="2 3" key="1">
    <citation type="submission" date="2018-08" db="EMBL/GenBank/DDBJ databases">
        <title>Thalassotalea euphylliae genome.</title>
        <authorList>
            <person name="Summers S."/>
            <person name="Rice S.A."/>
            <person name="Freckelton M.L."/>
            <person name="Nedved B.T."/>
            <person name="Hadfield M.G."/>
        </authorList>
    </citation>
    <scope>NUCLEOTIDE SEQUENCE [LARGE SCALE GENOMIC DNA]</scope>
    <source>
        <strain evidence="2 3">H1</strain>
    </source>
</reference>
<gene>
    <name evidence="2" type="ORF">DXX93_19030</name>
</gene>
<proteinExistence type="predicted"/>
<dbReference type="AlphaFoldDB" id="A0A3E0TX03"/>
<name>A0A3E0TX03_9GAMM</name>
<dbReference type="Proteomes" id="UP000256478">
    <property type="component" value="Unassembled WGS sequence"/>
</dbReference>
<feature type="signal peptide" evidence="1">
    <location>
        <begin position="1"/>
        <end position="22"/>
    </location>
</feature>
<evidence type="ECO:0008006" key="4">
    <source>
        <dbReference type="Google" id="ProtNLM"/>
    </source>
</evidence>
<feature type="chain" id="PRO_5017640930" description="Transporter" evidence="1">
    <location>
        <begin position="23"/>
        <end position="260"/>
    </location>
</feature>
<evidence type="ECO:0000313" key="3">
    <source>
        <dbReference type="Proteomes" id="UP000256478"/>
    </source>
</evidence>
<dbReference type="EMBL" id="QUOU01000001">
    <property type="protein sequence ID" value="REL28452.1"/>
    <property type="molecule type" value="Genomic_DNA"/>
</dbReference>
<keyword evidence="1" id="KW-0732">Signal</keyword>
<organism evidence="2 3">
    <name type="scientific">Thalassotalea euphylliae</name>
    <dbReference type="NCBI Taxonomy" id="1655234"/>
    <lineage>
        <taxon>Bacteria</taxon>
        <taxon>Pseudomonadati</taxon>
        <taxon>Pseudomonadota</taxon>
        <taxon>Gammaproteobacteria</taxon>
        <taxon>Alteromonadales</taxon>
        <taxon>Colwelliaceae</taxon>
        <taxon>Thalassotalea</taxon>
    </lineage>
</organism>
<evidence type="ECO:0000256" key="1">
    <source>
        <dbReference type="SAM" id="SignalP"/>
    </source>
</evidence>
<comment type="caution">
    <text evidence="2">The sequence shown here is derived from an EMBL/GenBank/DDBJ whole genome shotgun (WGS) entry which is preliminary data.</text>
</comment>
<dbReference type="RefSeq" id="WP_116009486.1">
    <property type="nucleotide sequence ID" value="NZ_QUOU01000001.1"/>
</dbReference>
<protein>
    <recommendedName>
        <fullName evidence="4">Transporter</fullName>
    </recommendedName>
</protein>
<accession>A0A3E0TX03</accession>
<sequence>MNKKALWGLTLGALTLVSTAYADEENLSPFVQELLLSNSGDNQAHGEWQWAVSNQYLRQPASKLSILATELEYGISSRLTLGLELPYAYLKPDQDKHINGIGNVEVSALYRLLAQDNYYLSLAVEKSFDTAATEVADTQEDGWEVDLIYLTQIASNHQLKTSFITEFEDDESRYQVAIAWLYQHAALATAVELNWYDAVEHEVQENPVQQTENDDQAWQIALSAVWQYDNDQEVQLGIPIGLSSNIAGWGVTVIWSIEWE</sequence>
<evidence type="ECO:0000313" key="2">
    <source>
        <dbReference type="EMBL" id="REL28452.1"/>
    </source>
</evidence>